<reference evidence="5 8" key="1">
    <citation type="journal article" date="2017" name="Anaerobe">
        <title>Quantification, isolation and characterization of Bifidobacterium from the vaginal microbiomes of reproductive aged women.</title>
        <authorList>
            <person name="Freitas A.C."/>
            <person name="Hill J.E."/>
        </authorList>
    </citation>
    <scope>NUCLEOTIDE SEQUENCE [LARGE SCALE GENOMIC DNA]</scope>
    <source>
        <strain evidence="5 8">N6D05</strain>
    </source>
</reference>
<reference evidence="10 11" key="4">
    <citation type="journal article" date="2019" name="Nat. Med.">
        <title>A library of human gut bacterial isolates paired with longitudinal multiomics data enables mechanistic microbiome research.</title>
        <authorList>
            <person name="Poyet M."/>
            <person name="Groussin M."/>
            <person name="Gibbons S.M."/>
            <person name="Avila-Pacheco J."/>
            <person name="Jiang X."/>
            <person name="Kearney S.M."/>
            <person name="Perrotta A.R."/>
            <person name="Berdy B."/>
            <person name="Zhao S."/>
            <person name="Lieberman T.D."/>
            <person name="Swanson P.K."/>
            <person name="Smith M."/>
            <person name="Roesemann S."/>
            <person name="Alexander J.E."/>
            <person name="Rich S.A."/>
            <person name="Livny J."/>
            <person name="Vlamakis H."/>
            <person name="Clish C."/>
            <person name="Bullock K."/>
            <person name="Deik A."/>
            <person name="Scott J."/>
            <person name="Pierce K.A."/>
            <person name="Xavier R.J."/>
            <person name="Alm E.J."/>
        </authorList>
    </citation>
    <scope>NUCLEOTIDE SEQUENCE [LARGE SCALE GENOMIC DNA]</scope>
    <source>
        <strain evidence="3 10">BIOML-A201</strain>
        <strain evidence="2 11">BIOML-A210</strain>
    </source>
</reference>
<name>A0A2N0T777_BIFLN</name>
<dbReference type="EMBL" id="WDWL01000015">
    <property type="protein sequence ID" value="KAB7070969.1"/>
    <property type="molecule type" value="Genomic_DNA"/>
</dbReference>
<dbReference type="RefSeq" id="WP_007058063.1">
    <property type="nucleotide sequence ID" value="NZ_CAXUAF010000036.1"/>
</dbReference>
<dbReference type="EMBL" id="NJNR01000010">
    <property type="protein sequence ID" value="RDX10029.1"/>
    <property type="molecule type" value="Genomic_DNA"/>
</dbReference>
<dbReference type="EMBL" id="WDWU01000024">
    <property type="protein sequence ID" value="KAB7056030.1"/>
    <property type="molecule type" value="Genomic_DNA"/>
</dbReference>
<evidence type="ECO:0000313" key="3">
    <source>
        <dbReference type="EMBL" id="KAB7070969.1"/>
    </source>
</evidence>
<feature type="region of interest" description="Disordered" evidence="1">
    <location>
        <begin position="126"/>
        <end position="160"/>
    </location>
</feature>
<organism evidence="2 11">
    <name type="scientific">Bifidobacterium longum</name>
    <dbReference type="NCBI Taxonomy" id="216816"/>
    <lineage>
        <taxon>Bacteria</taxon>
        <taxon>Bacillati</taxon>
        <taxon>Actinomycetota</taxon>
        <taxon>Actinomycetes</taxon>
        <taxon>Bifidobacteriales</taxon>
        <taxon>Bifidobacteriaceae</taxon>
        <taxon>Bifidobacterium</taxon>
    </lineage>
</organism>
<evidence type="ECO:0000313" key="7">
    <source>
        <dbReference type="Proteomes" id="UP000232654"/>
    </source>
</evidence>
<reference evidence="6 9" key="3">
    <citation type="submission" date="2018-08" db="EMBL/GenBank/DDBJ databases">
        <title>A genome reference for cultivated species of the human gut microbiota.</title>
        <authorList>
            <person name="Zou Y."/>
            <person name="Xue W."/>
            <person name="Luo G."/>
        </authorList>
    </citation>
    <scope>NUCLEOTIDE SEQUENCE [LARGE SCALE GENOMIC DNA]</scope>
    <source>
        <strain evidence="6 9">TF06-45A</strain>
    </source>
</reference>
<sequence>MNFNEALQVLRRINVHHGNAPISDAQAQCFYEELSRSVSFDEANAAVREFYALHPHGEWMTVGDINLAVRRKRRQSMPSEATITRLMEENQISDPDEMWQFRRSLLKSLGRGRPATQAVQRALELSRHPMLGGPRDGATKSLPQTRPGGNPDPRDPAPVTTVVQSIIGGLSARPHRAE</sequence>
<accession>A0A2N0T777</accession>
<evidence type="ECO:0000313" key="4">
    <source>
        <dbReference type="EMBL" id="PKC86861.1"/>
    </source>
</evidence>
<gene>
    <name evidence="4" type="ORF">APC1503_2082</name>
    <name evidence="5" type="ORF">CE169_02890</name>
    <name evidence="6" type="ORF">DXC63_06150</name>
    <name evidence="3" type="ORF">GBI83_09795</name>
    <name evidence="2" type="ORF">GBI87_11500</name>
</gene>
<evidence type="ECO:0000256" key="1">
    <source>
        <dbReference type="SAM" id="MobiDB-lite"/>
    </source>
</evidence>
<reference evidence="4 7" key="2">
    <citation type="submission" date="2017-12" db="EMBL/GenBank/DDBJ databases">
        <title>Bifidobacterium longum APC/DPC strains.</title>
        <authorList>
            <person name="Arboleya S."/>
        </authorList>
    </citation>
    <scope>NUCLEOTIDE SEQUENCE [LARGE SCALE GENOMIC DNA]</scope>
    <source>
        <strain evidence="4 7">APC1503</strain>
    </source>
</reference>
<evidence type="ECO:0000313" key="6">
    <source>
        <dbReference type="EMBL" id="RGL48589.1"/>
    </source>
</evidence>
<dbReference type="Proteomes" id="UP000261288">
    <property type="component" value="Unassembled WGS sequence"/>
</dbReference>
<evidence type="ECO:0000313" key="11">
    <source>
        <dbReference type="Proteomes" id="UP000467387"/>
    </source>
</evidence>
<evidence type="ECO:0000313" key="10">
    <source>
        <dbReference type="Proteomes" id="UP000432196"/>
    </source>
</evidence>
<protein>
    <submittedName>
        <fullName evidence="2">Uncharacterized protein</fullName>
    </submittedName>
</protein>
<evidence type="ECO:0000313" key="2">
    <source>
        <dbReference type="EMBL" id="KAB7056030.1"/>
    </source>
</evidence>
<proteinExistence type="predicted"/>
<dbReference type="Proteomes" id="UP000257074">
    <property type="component" value="Unassembled WGS sequence"/>
</dbReference>
<dbReference type="AlphaFoldDB" id="A0A2N0T777"/>
<evidence type="ECO:0000313" key="8">
    <source>
        <dbReference type="Proteomes" id="UP000257074"/>
    </source>
</evidence>
<comment type="caution">
    <text evidence="2">The sequence shown here is derived from an EMBL/GenBank/DDBJ whole genome shotgun (WGS) entry which is preliminary data.</text>
</comment>
<dbReference type="EMBL" id="QSRZ01000006">
    <property type="protein sequence ID" value="RGL48589.1"/>
    <property type="molecule type" value="Genomic_DNA"/>
</dbReference>
<dbReference type="Proteomes" id="UP000467387">
    <property type="component" value="Unassembled WGS sequence"/>
</dbReference>
<dbReference type="Proteomes" id="UP000432196">
    <property type="component" value="Unassembled WGS sequence"/>
</dbReference>
<evidence type="ECO:0000313" key="9">
    <source>
        <dbReference type="Proteomes" id="UP000261288"/>
    </source>
</evidence>
<evidence type="ECO:0000313" key="5">
    <source>
        <dbReference type="EMBL" id="RDX10029.1"/>
    </source>
</evidence>
<dbReference type="EMBL" id="PJDT01000031">
    <property type="protein sequence ID" value="PKC86861.1"/>
    <property type="molecule type" value="Genomic_DNA"/>
</dbReference>
<dbReference type="Proteomes" id="UP000232654">
    <property type="component" value="Unassembled WGS sequence"/>
</dbReference>